<gene>
    <name evidence="5" type="ORF">A2968_06545</name>
</gene>
<organism evidence="5 6">
    <name type="scientific">Candidatus Gottesmanbacteria bacterium RIFCSPLOWO2_01_FULL_42_22</name>
    <dbReference type="NCBI Taxonomy" id="1798391"/>
    <lineage>
        <taxon>Bacteria</taxon>
        <taxon>Candidatus Gottesmaniibacteriota</taxon>
    </lineage>
</organism>
<reference evidence="5 6" key="1">
    <citation type="journal article" date="2016" name="Nat. Commun.">
        <title>Thousands of microbial genomes shed light on interconnected biogeochemical processes in an aquifer system.</title>
        <authorList>
            <person name="Anantharaman K."/>
            <person name="Brown C.T."/>
            <person name="Hug L.A."/>
            <person name="Sharon I."/>
            <person name="Castelle C.J."/>
            <person name="Probst A.J."/>
            <person name="Thomas B.C."/>
            <person name="Singh A."/>
            <person name="Wilkins M.J."/>
            <person name="Karaoz U."/>
            <person name="Brodie E.L."/>
            <person name="Williams K.H."/>
            <person name="Hubbard S.S."/>
            <person name="Banfield J.F."/>
        </authorList>
    </citation>
    <scope>NUCLEOTIDE SEQUENCE [LARGE SCALE GENOMIC DNA]</scope>
</reference>
<sequence>MANFTVGDKNYFCYIAFTLELIGGKWKTLILWNLVDGKKRFGELRKLIPDCSQRMLTRQLRELEGDNIVSRKIYRQIPPKVEYSLTPAGQTLTPILKLACDWGKKRADAMANKRL</sequence>
<evidence type="ECO:0000256" key="2">
    <source>
        <dbReference type="ARBA" id="ARBA00023125"/>
    </source>
</evidence>
<dbReference type="Gene3D" id="1.10.10.10">
    <property type="entry name" value="Winged helix-like DNA-binding domain superfamily/Winged helix DNA-binding domain"/>
    <property type="match status" value="1"/>
</dbReference>
<feature type="domain" description="HTH hxlR-type" evidence="4">
    <location>
        <begin position="13"/>
        <end position="111"/>
    </location>
</feature>
<dbReference type="GO" id="GO:0003677">
    <property type="term" value="F:DNA binding"/>
    <property type="evidence" value="ECO:0007669"/>
    <property type="project" value="UniProtKB-KW"/>
</dbReference>
<keyword evidence="3" id="KW-0804">Transcription</keyword>
<dbReference type="InterPro" id="IPR002577">
    <property type="entry name" value="HTH_HxlR"/>
</dbReference>
<dbReference type="EMBL" id="MFJU01000042">
    <property type="protein sequence ID" value="OGG32902.1"/>
    <property type="molecule type" value="Genomic_DNA"/>
</dbReference>
<dbReference type="InterPro" id="IPR036388">
    <property type="entry name" value="WH-like_DNA-bd_sf"/>
</dbReference>
<evidence type="ECO:0000313" key="6">
    <source>
        <dbReference type="Proteomes" id="UP000176228"/>
    </source>
</evidence>
<keyword evidence="1" id="KW-0805">Transcription regulation</keyword>
<dbReference type="Proteomes" id="UP000176228">
    <property type="component" value="Unassembled WGS sequence"/>
</dbReference>
<evidence type="ECO:0000256" key="1">
    <source>
        <dbReference type="ARBA" id="ARBA00023015"/>
    </source>
</evidence>
<name>A0A1F6B834_9BACT</name>
<evidence type="ECO:0000256" key="3">
    <source>
        <dbReference type="ARBA" id="ARBA00023163"/>
    </source>
</evidence>
<accession>A0A1F6B834</accession>
<proteinExistence type="predicted"/>
<dbReference type="PROSITE" id="PS51118">
    <property type="entry name" value="HTH_HXLR"/>
    <property type="match status" value="1"/>
</dbReference>
<keyword evidence="2" id="KW-0238">DNA-binding</keyword>
<dbReference type="Pfam" id="PF01638">
    <property type="entry name" value="HxlR"/>
    <property type="match status" value="1"/>
</dbReference>
<protein>
    <submittedName>
        <fullName evidence="5">ArsR family transcriptional regulator</fullName>
    </submittedName>
</protein>
<dbReference type="PANTHER" id="PTHR33204:SF29">
    <property type="entry name" value="TRANSCRIPTIONAL REGULATOR"/>
    <property type="match status" value="1"/>
</dbReference>
<evidence type="ECO:0000313" key="5">
    <source>
        <dbReference type="EMBL" id="OGG32902.1"/>
    </source>
</evidence>
<dbReference type="InterPro" id="IPR036390">
    <property type="entry name" value="WH_DNA-bd_sf"/>
</dbReference>
<dbReference type="SUPFAM" id="SSF46785">
    <property type="entry name" value="Winged helix' DNA-binding domain"/>
    <property type="match status" value="1"/>
</dbReference>
<dbReference type="PANTHER" id="PTHR33204">
    <property type="entry name" value="TRANSCRIPTIONAL REGULATOR, MARR FAMILY"/>
    <property type="match status" value="1"/>
</dbReference>
<dbReference type="AlphaFoldDB" id="A0A1F6B834"/>
<comment type="caution">
    <text evidence="5">The sequence shown here is derived from an EMBL/GenBank/DDBJ whole genome shotgun (WGS) entry which is preliminary data.</text>
</comment>
<evidence type="ECO:0000259" key="4">
    <source>
        <dbReference type="PROSITE" id="PS51118"/>
    </source>
</evidence>